<dbReference type="GO" id="GO:0016298">
    <property type="term" value="F:lipase activity"/>
    <property type="evidence" value="ECO:0007669"/>
    <property type="project" value="InterPro"/>
</dbReference>
<comment type="similarity">
    <text evidence="2 4">Belongs to the AB hydrolase superfamily. Lipase family.</text>
</comment>
<evidence type="ECO:0000256" key="4">
    <source>
        <dbReference type="RuleBase" id="RU004262"/>
    </source>
</evidence>
<dbReference type="SUPFAM" id="SSF53474">
    <property type="entry name" value="alpha/beta-Hydrolases"/>
    <property type="match status" value="1"/>
</dbReference>
<evidence type="ECO:0000259" key="6">
    <source>
        <dbReference type="Pfam" id="PF00151"/>
    </source>
</evidence>
<comment type="caution">
    <text evidence="7">The sequence shown here is derived from an EMBL/GenBank/DDBJ whole genome shotgun (WGS) entry which is preliminary data.</text>
</comment>
<dbReference type="InterPro" id="IPR013818">
    <property type="entry name" value="Lipase"/>
</dbReference>
<dbReference type="GO" id="GO:0016042">
    <property type="term" value="P:lipid catabolic process"/>
    <property type="evidence" value="ECO:0007669"/>
    <property type="project" value="TreeGrafter"/>
</dbReference>
<evidence type="ECO:0000256" key="1">
    <source>
        <dbReference type="ARBA" id="ARBA00004613"/>
    </source>
</evidence>
<evidence type="ECO:0000256" key="2">
    <source>
        <dbReference type="ARBA" id="ARBA00010701"/>
    </source>
</evidence>
<feature type="domain" description="Lipase" evidence="6">
    <location>
        <begin position="120"/>
        <end position="360"/>
    </location>
</feature>
<dbReference type="Pfam" id="PF00151">
    <property type="entry name" value="Lipase"/>
    <property type="match status" value="1"/>
</dbReference>
<feature type="chain" id="PRO_5043718808" description="Lipase domain-containing protein" evidence="5">
    <location>
        <begin position="26"/>
        <end position="399"/>
    </location>
</feature>
<feature type="signal peptide" evidence="5">
    <location>
        <begin position="1"/>
        <end position="25"/>
    </location>
</feature>
<reference evidence="7 8" key="1">
    <citation type="submission" date="2024-05" db="EMBL/GenBank/DDBJ databases">
        <authorList>
            <person name="Wallberg A."/>
        </authorList>
    </citation>
    <scope>NUCLEOTIDE SEQUENCE [LARGE SCALE GENOMIC DNA]</scope>
</reference>
<evidence type="ECO:0000256" key="3">
    <source>
        <dbReference type="ARBA" id="ARBA00022525"/>
    </source>
</evidence>
<feature type="non-terminal residue" evidence="7">
    <location>
        <position position="399"/>
    </location>
</feature>
<sequence>MHMFSAHVLILSYVNIFGDLVSTDAFFSEDTSKENSAENLSESGTRSAASVKEEMMKKFAVNCTGLARPEQCVYNLLGTTYSRGYQFTVEERHAIEADLKITECMDENDTPILGCDLGRHGTKQDVRFILWTSNSTVDNFNENHAFDGQNPTYFIFHGFFSMGTIDWIKQAKDGLLQTKSSANVISVDWAPLASVFSSGVIGSYCSAVESIQFVAERTSELILSLVRTRGLLPSNLHMIGHSLGAHAAGITSKLLQTMDNGLPAVAAITGLYPAGPLFFNRNSSQKLSREDAAYVQVIHTNGGTNTTVFKALLTGTFGYFPPLGDDDFYPNGGVDQPGCTHKWFCDHTRASDYWVESIESVAVSRGDASMNPAEEGISAAEPQVTEFTATTCDSYDQFK</sequence>
<dbReference type="AlphaFoldDB" id="A0AAV2QNL5"/>
<comment type="subcellular location">
    <subcellularLocation>
        <location evidence="1">Secreted</location>
    </subcellularLocation>
</comment>
<keyword evidence="3" id="KW-0964">Secreted</keyword>
<keyword evidence="5" id="KW-0732">Signal</keyword>
<name>A0AAV2QNL5_MEGNR</name>
<evidence type="ECO:0000313" key="8">
    <source>
        <dbReference type="Proteomes" id="UP001497623"/>
    </source>
</evidence>
<dbReference type="Proteomes" id="UP001497623">
    <property type="component" value="Unassembled WGS sequence"/>
</dbReference>
<evidence type="ECO:0000256" key="5">
    <source>
        <dbReference type="SAM" id="SignalP"/>
    </source>
</evidence>
<dbReference type="EMBL" id="CAXKWB010008118">
    <property type="protein sequence ID" value="CAL4089703.1"/>
    <property type="molecule type" value="Genomic_DNA"/>
</dbReference>
<gene>
    <name evidence="7" type="ORF">MNOR_LOCUS13878</name>
</gene>
<dbReference type="InterPro" id="IPR029058">
    <property type="entry name" value="AB_hydrolase_fold"/>
</dbReference>
<proteinExistence type="inferred from homology"/>
<dbReference type="PANTHER" id="PTHR11610">
    <property type="entry name" value="LIPASE"/>
    <property type="match status" value="1"/>
</dbReference>
<protein>
    <recommendedName>
        <fullName evidence="6">Lipase domain-containing protein</fullName>
    </recommendedName>
</protein>
<keyword evidence="8" id="KW-1185">Reference proteome</keyword>
<dbReference type="PRINTS" id="PR00821">
    <property type="entry name" value="TAGLIPASE"/>
</dbReference>
<evidence type="ECO:0000313" key="7">
    <source>
        <dbReference type="EMBL" id="CAL4089703.1"/>
    </source>
</evidence>
<accession>A0AAV2QNL5</accession>
<dbReference type="GO" id="GO:0005615">
    <property type="term" value="C:extracellular space"/>
    <property type="evidence" value="ECO:0007669"/>
    <property type="project" value="TreeGrafter"/>
</dbReference>
<dbReference type="Gene3D" id="3.40.50.1820">
    <property type="entry name" value="alpha/beta hydrolase"/>
    <property type="match status" value="1"/>
</dbReference>
<dbReference type="InterPro" id="IPR000734">
    <property type="entry name" value="TAG_lipase"/>
</dbReference>
<organism evidence="7 8">
    <name type="scientific">Meganyctiphanes norvegica</name>
    <name type="common">Northern krill</name>
    <name type="synonym">Thysanopoda norvegica</name>
    <dbReference type="NCBI Taxonomy" id="48144"/>
    <lineage>
        <taxon>Eukaryota</taxon>
        <taxon>Metazoa</taxon>
        <taxon>Ecdysozoa</taxon>
        <taxon>Arthropoda</taxon>
        <taxon>Crustacea</taxon>
        <taxon>Multicrustacea</taxon>
        <taxon>Malacostraca</taxon>
        <taxon>Eumalacostraca</taxon>
        <taxon>Eucarida</taxon>
        <taxon>Euphausiacea</taxon>
        <taxon>Euphausiidae</taxon>
        <taxon>Meganyctiphanes</taxon>
    </lineage>
</organism>